<reference evidence="4 5" key="1">
    <citation type="submission" date="2016-11" db="EMBL/GenBank/DDBJ databases">
        <authorList>
            <person name="Jaros S."/>
            <person name="Januszkiewicz K."/>
            <person name="Wedrychowicz H."/>
        </authorList>
    </citation>
    <scope>NUCLEOTIDE SEQUENCE [LARGE SCALE GENOMIC DNA]</scope>
    <source>
        <strain evidence="4 5">DSM 17459</strain>
    </source>
</reference>
<evidence type="ECO:0000259" key="3">
    <source>
        <dbReference type="Pfam" id="PF08486"/>
    </source>
</evidence>
<name>A0A1M4WY49_9CLOT</name>
<evidence type="ECO:0000313" key="4">
    <source>
        <dbReference type="EMBL" id="SHE85983.1"/>
    </source>
</evidence>
<dbReference type="GO" id="GO:0030435">
    <property type="term" value="P:sporulation resulting in formation of a cellular spore"/>
    <property type="evidence" value="ECO:0007669"/>
    <property type="project" value="InterPro"/>
</dbReference>
<proteinExistence type="predicted"/>
<dbReference type="PANTHER" id="PTHR30032">
    <property type="entry name" value="N-ACETYLMURAMOYL-L-ALANINE AMIDASE-RELATED"/>
    <property type="match status" value="1"/>
</dbReference>
<dbReference type="InterPro" id="IPR013486">
    <property type="entry name" value="SpoIID/LytB"/>
</dbReference>
<dbReference type="NCBIfam" id="TIGR02669">
    <property type="entry name" value="SpoIID_LytB"/>
    <property type="match status" value="1"/>
</dbReference>
<feature type="domain" description="Sporulation stage II protein D amidase enhancer LytB N-terminal" evidence="3">
    <location>
        <begin position="167"/>
        <end position="255"/>
    </location>
</feature>
<dbReference type="EMBL" id="FQVI01000007">
    <property type="protein sequence ID" value="SHE85983.1"/>
    <property type="molecule type" value="Genomic_DNA"/>
</dbReference>
<organism evidence="4 5">
    <name type="scientific">Lactonifactor longoviformis DSM 17459</name>
    <dbReference type="NCBI Taxonomy" id="1122155"/>
    <lineage>
        <taxon>Bacteria</taxon>
        <taxon>Bacillati</taxon>
        <taxon>Bacillota</taxon>
        <taxon>Clostridia</taxon>
        <taxon>Eubacteriales</taxon>
        <taxon>Clostridiaceae</taxon>
        <taxon>Lactonifactor</taxon>
    </lineage>
</organism>
<protein>
    <submittedName>
        <fullName evidence="4">Stage II sporulation protein D</fullName>
    </submittedName>
</protein>
<sequence length="454" mass="50418">MILLCFLCILLLAVFSQRKDDNAQYMNLREERILKENERASIREARQSTKTVEKTQEQEPQEGQSGEEAVSEDKVIQVLIKTDDYSSYEHTSLQFTVHGDYRITGGEEASVQSGETVTVERDSPYFRDGSFRIEPLEENNQLTLLSVSRGQGNPSYQGAFTIYQEGDGLRIVNELPVETYLRGVVPSEMPSSYEMEALKAQAVCARTYAYVQLGENKLKELGAQVDDSVSFQVYQNSGTNERTDEAVAATRGEILCQNGSPIDAYYFSTSHGKTSTDEVWEASAPAAYLKSVVCEYDKEEPWYRWSVTFSKDQLLKGIQSSYPEITDISSLEILEVGEGDAVLSMGINSPTQTVAVQNEYTIRQILAPKGLKITRQDGSVVDGGSLLPSAYFTLEELREGDELKGYTIHGGGYGHGVGLSQNGAQHMAQEGNGYKEILEYFYNGVTLNRAGEIP</sequence>
<dbReference type="Proteomes" id="UP000184245">
    <property type="component" value="Unassembled WGS sequence"/>
</dbReference>
<feature type="compositionally biased region" description="Basic and acidic residues" evidence="1">
    <location>
        <begin position="39"/>
        <end position="57"/>
    </location>
</feature>
<dbReference type="Pfam" id="PF08486">
    <property type="entry name" value="SpoIID"/>
    <property type="match status" value="1"/>
</dbReference>
<dbReference type="GO" id="GO:0030288">
    <property type="term" value="C:outer membrane-bounded periplasmic space"/>
    <property type="evidence" value="ECO:0007669"/>
    <property type="project" value="TreeGrafter"/>
</dbReference>
<dbReference type="InterPro" id="IPR051922">
    <property type="entry name" value="Bact_Sporulation_Assoc"/>
</dbReference>
<feature type="chain" id="PRO_5039553852" evidence="2">
    <location>
        <begin position="19"/>
        <end position="454"/>
    </location>
</feature>
<evidence type="ECO:0000256" key="2">
    <source>
        <dbReference type="SAM" id="SignalP"/>
    </source>
</evidence>
<feature type="region of interest" description="Disordered" evidence="1">
    <location>
        <begin position="39"/>
        <end position="70"/>
    </location>
</feature>
<evidence type="ECO:0000256" key="1">
    <source>
        <dbReference type="SAM" id="MobiDB-lite"/>
    </source>
</evidence>
<dbReference type="AlphaFoldDB" id="A0A1M4WY49"/>
<keyword evidence="5" id="KW-1185">Reference proteome</keyword>
<evidence type="ECO:0000313" key="5">
    <source>
        <dbReference type="Proteomes" id="UP000184245"/>
    </source>
</evidence>
<accession>A0A1M4WY49</accession>
<gene>
    <name evidence="4" type="ORF">SAMN02745158_01786</name>
</gene>
<dbReference type="STRING" id="1122155.SAMN02745158_01786"/>
<feature type="signal peptide" evidence="2">
    <location>
        <begin position="1"/>
        <end position="18"/>
    </location>
</feature>
<keyword evidence="2" id="KW-0732">Signal</keyword>
<dbReference type="PANTHER" id="PTHR30032:SF4">
    <property type="entry name" value="AMIDASE ENHANCER"/>
    <property type="match status" value="1"/>
</dbReference>
<dbReference type="InterPro" id="IPR013693">
    <property type="entry name" value="SpoIID/LytB_N"/>
</dbReference>